<evidence type="ECO:0000313" key="1">
    <source>
        <dbReference type="EMBL" id="MED6245377.1"/>
    </source>
</evidence>
<keyword evidence="2" id="KW-1185">Reference proteome</keyword>
<dbReference type="EMBL" id="JAHUTI010040579">
    <property type="protein sequence ID" value="MED6245377.1"/>
    <property type="molecule type" value="Genomic_DNA"/>
</dbReference>
<evidence type="ECO:0000313" key="2">
    <source>
        <dbReference type="Proteomes" id="UP001345963"/>
    </source>
</evidence>
<organism evidence="1 2">
    <name type="scientific">Ataeniobius toweri</name>
    <dbReference type="NCBI Taxonomy" id="208326"/>
    <lineage>
        <taxon>Eukaryota</taxon>
        <taxon>Metazoa</taxon>
        <taxon>Chordata</taxon>
        <taxon>Craniata</taxon>
        <taxon>Vertebrata</taxon>
        <taxon>Euteleostomi</taxon>
        <taxon>Actinopterygii</taxon>
        <taxon>Neopterygii</taxon>
        <taxon>Teleostei</taxon>
        <taxon>Neoteleostei</taxon>
        <taxon>Acanthomorphata</taxon>
        <taxon>Ovalentaria</taxon>
        <taxon>Atherinomorphae</taxon>
        <taxon>Cyprinodontiformes</taxon>
        <taxon>Goodeidae</taxon>
        <taxon>Ataeniobius</taxon>
    </lineage>
</organism>
<dbReference type="Proteomes" id="UP001345963">
    <property type="component" value="Unassembled WGS sequence"/>
</dbReference>
<gene>
    <name evidence="1" type="ORF">ATANTOWER_002364</name>
</gene>
<proteinExistence type="predicted"/>
<comment type="caution">
    <text evidence="1">The sequence shown here is derived from an EMBL/GenBank/DDBJ whole genome shotgun (WGS) entry which is preliminary data.</text>
</comment>
<sequence>MSPQNKLLHKTPALEYMLQHKAHGEHASSSDPACCQEAEVRAEVSLIGRGLLLTVISTGRPAYLLSVIEKVHPPLHCTTKSRKFPLHVTCIKNHSSTEIKTFWTFWFSYFLFSKFHSGMDFLLT</sequence>
<name>A0ABU7B4C1_9TELE</name>
<accession>A0ABU7B4C1</accession>
<protein>
    <submittedName>
        <fullName evidence="1">Uncharacterized protein</fullName>
    </submittedName>
</protein>
<reference evidence="1 2" key="1">
    <citation type="submission" date="2021-07" db="EMBL/GenBank/DDBJ databases">
        <authorList>
            <person name="Palmer J.M."/>
        </authorList>
    </citation>
    <scope>NUCLEOTIDE SEQUENCE [LARGE SCALE GENOMIC DNA]</scope>
    <source>
        <strain evidence="1 2">AT_MEX2019</strain>
        <tissue evidence="1">Muscle</tissue>
    </source>
</reference>